<keyword evidence="6 10" id="KW-0808">Transferase</keyword>
<dbReference type="NCBIfam" id="TIGR00046">
    <property type="entry name" value="RsmE family RNA methyltransferase"/>
    <property type="match status" value="1"/>
</dbReference>
<dbReference type="InterPro" id="IPR006700">
    <property type="entry name" value="RsmE"/>
</dbReference>
<keyword evidence="7 10" id="KW-0949">S-adenosyl-L-methionine</keyword>
<dbReference type="PANTHER" id="PTHR30027">
    <property type="entry name" value="RIBOSOMAL RNA SMALL SUBUNIT METHYLTRANSFERASE E"/>
    <property type="match status" value="1"/>
</dbReference>
<evidence type="ECO:0000313" key="14">
    <source>
        <dbReference type="Proteomes" id="UP000000602"/>
    </source>
</evidence>
<dbReference type="InterPro" id="IPR046887">
    <property type="entry name" value="RsmE_PUA-like"/>
</dbReference>
<evidence type="ECO:0000256" key="2">
    <source>
        <dbReference type="ARBA" id="ARBA00005528"/>
    </source>
</evidence>
<keyword evidence="4 10" id="KW-0698">rRNA processing</keyword>
<evidence type="ECO:0000256" key="8">
    <source>
        <dbReference type="ARBA" id="ARBA00025699"/>
    </source>
</evidence>
<dbReference type="SUPFAM" id="SSF88697">
    <property type="entry name" value="PUA domain-like"/>
    <property type="match status" value="1"/>
</dbReference>
<dbReference type="NCBIfam" id="NF008700">
    <property type="entry name" value="PRK11713.5-4"/>
    <property type="match status" value="1"/>
</dbReference>
<proteinExistence type="inferred from homology"/>
<comment type="function">
    <text evidence="8 10">Specifically methylates the N3 position of the uracil ring of uridine 1498 (m3U1498) in 16S rRNA. Acts on the fully assembled 30S ribosomal subunit.</text>
</comment>
<dbReference type="KEGG" id="dps:DP1706"/>
<dbReference type="Gene3D" id="3.40.1280.10">
    <property type="match status" value="1"/>
</dbReference>
<dbReference type="SUPFAM" id="SSF75217">
    <property type="entry name" value="alpha/beta knot"/>
    <property type="match status" value="1"/>
</dbReference>
<dbReference type="InterPro" id="IPR029028">
    <property type="entry name" value="Alpha/beta_knot_MTases"/>
</dbReference>
<comment type="subcellular location">
    <subcellularLocation>
        <location evidence="1 10">Cytoplasm</location>
    </subcellularLocation>
</comment>
<evidence type="ECO:0000256" key="5">
    <source>
        <dbReference type="ARBA" id="ARBA00022603"/>
    </source>
</evidence>
<name>Q6AMJ0_DESPS</name>
<dbReference type="PANTHER" id="PTHR30027:SF3">
    <property type="entry name" value="16S RRNA (URACIL(1498)-N(3))-METHYLTRANSFERASE"/>
    <property type="match status" value="1"/>
</dbReference>
<keyword evidence="14" id="KW-1185">Reference proteome</keyword>
<feature type="domain" description="Ribosomal RNA small subunit methyltransferase E PUA-like" evidence="12">
    <location>
        <begin position="19"/>
        <end position="60"/>
    </location>
</feature>
<dbReference type="InterPro" id="IPR029026">
    <property type="entry name" value="tRNA_m1G_MTases_N"/>
</dbReference>
<dbReference type="CDD" id="cd18084">
    <property type="entry name" value="RsmE-like"/>
    <property type="match status" value="1"/>
</dbReference>
<dbReference type="Proteomes" id="UP000000602">
    <property type="component" value="Chromosome"/>
</dbReference>
<dbReference type="Pfam" id="PF20260">
    <property type="entry name" value="PUA_4"/>
    <property type="match status" value="1"/>
</dbReference>
<dbReference type="eggNOG" id="COG1385">
    <property type="taxonomic scope" value="Bacteria"/>
</dbReference>
<keyword evidence="3 10" id="KW-0963">Cytoplasm</keyword>
<dbReference type="GO" id="GO:0070042">
    <property type="term" value="F:rRNA (uridine-N3-)-methyltransferase activity"/>
    <property type="evidence" value="ECO:0007669"/>
    <property type="project" value="TreeGrafter"/>
</dbReference>
<dbReference type="InterPro" id="IPR046886">
    <property type="entry name" value="RsmE_MTase_dom"/>
</dbReference>
<protein>
    <recommendedName>
        <fullName evidence="10">Ribosomal RNA small subunit methyltransferase E</fullName>
        <ecNumber evidence="10">2.1.1.193</ecNumber>
    </recommendedName>
</protein>
<dbReference type="GO" id="GO:0070475">
    <property type="term" value="P:rRNA base methylation"/>
    <property type="evidence" value="ECO:0007669"/>
    <property type="project" value="TreeGrafter"/>
</dbReference>
<feature type="domain" description="Ribosomal RNA small subunit methyltransferase E methyltransferase" evidence="11">
    <location>
        <begin position="77"/>
        <end position="248"/>
    </location>
</feature>
<dbReference type="EC" id="2.1.1.193" evidence="10"/>
<evidence type="ECO:0000256" key="4">
    <source>
        <dbReference type="ARBA" id="ARBA00022552"/>
    </source>
</evidence>
<organism evidence="13 14">
    <name type="scientific">Desulfotalea psychrophila (strain LSv54 / DSM 12343)</name>
    <dbReference type="NCBI Taxonomy" id="177439"/>
    <lineage>
        <taxon>Bacteria</taxon>
        <taxon>Pseudomonadati</taxon>
        <taxon>Thermodesulfobacteriota</taxon>
        <taxon>Desulfobulbia</taxon>
        <taxon>Desulfobulbales</taxon>
        <taxon>Desulfocapsaceae</taxon>
        <taxon>Desulfotalea</taxon>
    </lineage>
</organism>
<dbReference type="EMBL" id="CR522870">
    <property type="protein sequence ID" value="CAG36435.1"/>
    <property type="molecule type" value="Genomic_DNA"/>
</dbReference>
<comment type="similarity">
    <text evidence="2 10">Belongs to the RNA methyltransferase RsmE family.</text>
</comment>
<gene>
    <name evidence="13" type="ordered locus">DP1706</name>
</gene>
<dbReference type="PIRSF" id="PIRSF015601">
    <property type="entry name" value="MTase_slr0722"/>
    <property type="match status" value="1"/>
</dbReference>
<evidence type="ECO:0000256" key="10">
    <source>
        <dbReference type="PIRNR" id="PIRNR015601"/>
    </source>
</evidence>
<dbReference type="HOGENOM" id="CLU_067442_1_0_7"/>
<comment type="catalytic activity">
    <reaction evidence="9 10">
        <text>uridine(1498) in 16S rRNA + S-adenosyl-L-methionine = N(3)-methyluridine(1498) in 16S rRNA + S-adenosyl-L-homocysteine + H(+)</text>
        <dbReference type="Rhea" id="RHEA:42920"/>
        <dbReference type="Rhea" id="RHEA-COMP:10283"/>
        <dbReference type="Rhea" id="RHEA-COMP:10284"/>
        <dbReference type="ChEBI" id="CHEBI:15378"/>
        <dbReference type="ChEBI" id="CHEBI:57856"/>
        <dbReference type="ChEBI" id="CHEBI:59789"/>
        <dbReference type="ChEBI" id="CHEBI:65315"/>
        <dbReference type="ChEBI" id="CHEBI:74502"/>
        <dbReference type="EC" id="2.1.1.193"/>
    </reaction>
</comment>
<evidence type="ECO:0000256" key="1">
    <source>
        <dbReference type="ARBA" id="ARBA00004496"/>
    </source>
</evidence>
<accession>Q6AMJ0</accession>
<evidence type="ECO:0000259" key="12">
    <source>
        <dbReference type="Pfam" id="PF20260"/>
    </source>
</evidence>
<evidence type="ECO:0000256" key="9">
    <source>
        <dbReference type="ARBA" id="ARBA00047944"/>
    </source>
</evidence>
<evidence type="ECO:0000256" key="7">
    <source>
        <dbReference type="ARBA" id="ARBA00022691"/>
    </source>
</evidence>
<dbReference type="STRING" id="177439.DP1706"/>
<dbReference type="InterPro" id="IPR015947">
    <property type="entry name" value="PUA-like_sf"/>
</dbReference>
<dbReference type="RefSeq" id="WP_011188947.1">
    <property type="nucleotide sequence ID" value="NC_006138.1"/>
</dbReference>
<evidence type="ECO:0000256" key="3">
    <source>
        <dbReference type="ARBA" id="ARBA00022490"/>
    </source>
</evidence>
<dbReference type="Pfam" id="PF04452">
    <property type="entry name" value="Methyltrans_RNA"/>
    <property type="match status" value="1"/>
</dbReference>
<dbReference type="OrthoDB" id="9815641at2"/>
<dbReference type="AlphaFoldDB" id="Q6AMJ0"/>
<reference evidence="14" key="1">
    <citation type="journal article" date="2004" name="Environ. Microbiol.">
        <title>The genome of Desulfotalea psychrophila, a sulfate-reducing bacterium from permanently cold Arctic sediments.</title>
        <authorList>
            <person name="Rabus R."/>
            <person name="Ruepp A."/>
            <person name="Frickey T."/>
            <person name="Rattei T."/>
            <person name="Fartmann B."/>
            <person name="Stark M."/>
            <person name="Bauer M."/>
            <person name="Zibat A."/>
            <person name="Lombardot T."/>
            <person name="Becker I."/>
            <person name="Amann J."/>
            <person name="Gellner K."/>
            <person name="Teeling H."/>
            <person name="Leuschner W.D."/>
            <person name="Gloeckner F.-O."/>
            <person name="Lupas A.N."/>
            <person name="Amann R."/>
            <person name="Klenk H.-P."/>
        </authorList>
    </citation>
    <scope>NUCLEOTIDE SEQUENCE [LARGE SCALE GENOMIC DNA]</scope>
    <source>
        <strain evidence="14">DSM 12343 / LSv54</strain>
    </source>
</reference>
<evidence type="ECO:0000313" key="13">
    <source>
        <dbReference type="EMBL" id="CAG36435.1"/>
    </source>
</evidence>
<sequence>MNIILFEEKEISSTYHIQITDHRAKHIVKVLRSQVGDRVRVGVIDGGRGMAKIVAIKPKFPFSVDLDIQLETTLPEEKPVIDLVLALPRPIMLRRILSQVTSLGVGRIFLIDSQRVEKSFWQASLLQNEQYREHLLIGLEQAVATRLPEVSIYPKFKGFMDELLVKDLDDYSALIVADPAGTNTFSEALRQAGGSLRQGGRVLLCVGPEGGWVPAEVDQFSGCGFSICTIGERILKVDTAVIALHSRIMALREIL</sequence>
<evidence type="ECO:0000256" key="6">
    <source>
        <dbReference type="ARBA" id="ARBA00022679"/>
    </source>
</evidence>
<keyword evidence="5 10" id="KW-0489">Methyltransferase</keyword>
<evidence type="ECO:0000259" key="11">
    <source>
        <dbReference type="Pfam" id="PF04452"/>
    </source>
</evidence>
<dbReference type="GO" id="GO:0005737">
    <property type="term" value="C:cytoplasm"/>
    <property type="evidence" value="ECO:0007669"/>
    <property type="project" value="UniProtKB-SubCell"/>
</dbReference>